<organism evidence="1 2">
    <name type="scientific">Parabacteroides merdae</name>
    <dbReference type="NCBI Taxonomy" id="46503"/>
    <lineage>
        <taxon>Bacteria</taxon>
        <taxon>Pseudomonadati</taxon>
        <taxon>Bacteroidota</taxon>
        <taxon>Bacteroidia</taxon>
        <taxon>Bacteroidales</taxon>
        <taxon>Tannerellaceae</taxon>
        <taxon>Parabacteroides</taxon>
    </lineage>
</organism>
<evidence type="ECO:0000313" key="2">
    <source>
        <dbReference type="Proteomes" id="UP001055114"/>
    </source>
</evidence>
<dbReference type="Proteomes" id="UP001055114">
    <property type="component" value="Unassembled WGS sequence"/>
</dbReference>
<dbReference type="AlphaFoldDB" id="A0AA37KFU2"/>
<dbReference type="EMBL" id="BQNZ01000003">
    <property type="protein sequence ID" value="GKH73362.1"/>
    <property type="molecule type" value="Genomic_DNA"/>
</dbReference>
<reference evidence="1" key="1">
    <citation type="submission" date="2022-01" db="EMBL/GenBank/DDBJ databases">
        <title>Novel bile acid biosynthetic pathways are enriched in the microbiome of centenarians.</title>
        <authorList>
            <person name="Sato Y."/>
            <person name="Atarashi K."/>
            <person name="Plichta R.D."/>
            <person name="Arai Y."/>
            <person name="Sasajima S."/>
            <person name="Kearney M.S."/>
            <person name="Suda W."/>
            <person name="Takeshita K."/>
            <person name="Sasaki T."/>
            <person name="Okamoto S."/>
            <person name="Skelly N.A."/>
            <person name="Okamura Y."/>
            <person name="Vlamakis H."/>
            <person name="Li Y."/>
            <person name="Tanoue T."/>
            <person name="Takei H."/>
            <person name="Nittono H."/>
            <person name="Narushima S."/>
            <person name="Irie J."/>
            <person name="Itoh H."/>
            <person name="Moriya K."/>
            <person name="Sugiura Y."/>
            <person name="Suematsu M."/>
            <person name="Moritoki N."/>
            <person name="Shibata S."/>
            <person name="Littman R.D."/>
            <person name="Fischbach A.M."/>
            <person name="Uwamino Y."/>
            <person name="Inoue T."/>
            <person name="Honda A."/>
            <person name="Hattori M."/>
            <person name="Murai T."/>
            <person name="Xavier J.R."/>
            <person name="Hirose N."/>
            <person name="Honda K."/>
        </authorList>
    </citation>
    <scope>NUCLEOTIDE SEQUENCE</scope>
    <source>
        <strain evidence="1">CE91-St3</strain>
    </source>
</reference>
<evidence type="ECO:0000313" key="1">
    <source>
        <dbReference type="EMBL" id="GKH73362.1"/>
    </source>
</evidence>
<dbReference type="Gene3D" id="3.80.10.10">
    <property type="entry name" value="Ribonuclease Inhibitor"/>
    <property type="match status" value="1"/>
</dbReference>
<dbReference type="InterPro" id="IPR032675">
    <property type="entry name" value="LRR_dom_sf"/>
</dbReference>
<evidence type="ECO:0008006" key="3">
    <source>
        <dbReference type="Google" id="ProtNLM"/>
    </source>
</evidence>
<gene>
    <name evidence="1" type="ORF">CE91St3_32250</name>
</gene>
<sequence>MKRVLFIYYLLGGLLFLLPDWLNAQGNGNMVGIELTGKQEFGSNVVFDYRRSEIRNQLCIPPEVLCLSVGTQIHAISIPYKINIYDGSTLTQSLGNMRIALGECQSIPSYSYPYSYIEEGMATLYEGGDQLEVTLTNKMQFVTYNLSAPFTYNGGYLLVDLKTTTAVPITQNINISTNFHEYKSILNLRGQDGKQPYKNDMKPDLVLGVITSPGNAVPYIPLQFRESILGYAPVGGSSPKVDIQIANIGDQPLEVKGITGSENFALVNSKMVAVGSEEIIQFQFTPKNAGTREETVFLQTSAGKIEMNLSGTTYRQTPYNRVIKVSPENPLWEQLMNEEDRLQITELSIEGQVTEKDMSFASYEIPNLIRLDMSAAVSSDANVWFNEECWPQFEQLALPAGVKSIRIPQTATNLSKLILPLGFEGLSGDYNQETQKESLPANLTTLIAFGLNSISVNSDAIQTIETVYVPENALDNWKNDYRWHDKNILPITDAVLHPDFGGNMLVRDEWVITMDNYPKGEIGINIKPDEGQVTASASLINKAPVQIKELNMSYKLNGRGTEYNEPLPDGLFVEKGIYSVFINENEEAALQSVSCDLKLQPQKWHFLSFPFDVERTAFVSAPENGSRQYVVRTYDGQSRADNGMHNDRNWKDETMKLKAGCGYILQTDDPEQYQNDDRYYKLSLRIEGADLVRDLMKTEAVSIPLEYYGSSYDDNKSWNLIGNPYLSFYDIRDIVFGSASIIVIWDGQGYIPLSIKDDSYSLRPLEAFFVQKPDGEEVITFKPEGRRINAESTVFYALRSISDTDRKVLNLRLSGETYTDRARIVINPSAQPGYDMNNDAVKWMSSNKEIPQFYTLGGEGKRYAINERPLGTGSVPVGLYVGQTGIYTFEKVEDEIWEQVCLLDKYENKQVDLCCDSYSFHADKGTVDDRFEIRFGIPTSNLPVTSTTSRVRTEGHTLHIEVGEKTEVTIYTASGIEKYRNRIEVGSTAIHLESGFYLVRINETTHKVIIH</sequence>
<comment type="caution">
    <text evidence="1">The sequence shown here is derived from an EMBL/GenBank/DDBJ whole genome shotgun (WGS) entry which is preliminary data.</text>
</comment>
<dbReference type="RefSeq" id="WP_122334212.1">
    <property type="nucleotide sequence ID" value="NZ_BQNZ01000003.1"/>
</dbReference>
<protein>
    <recommendedName>
        <fullName evidence="3">T9SS C-terminal target domain-containing protein</fullName>
    </recommendedName>
</protein>
<proteinExistence type="predicted"/>
<name>A0AA37KFU2_9BACT</name>
<accession>A0AA37KFU2</accession>
<dbReference type="Gene3D" id="2.60.40.10">
    <property type="entry name" value="Immunoglobulins"/>
    <property type="match status" value="1"/>
</dbReference>
<dbReference type="InterPro" id="IPR013783">
    <property type="entry name" value="Ig-like_fold"/>
</dbReference>